<dbReference type="PANTHER" id="PTHR48022:SF64">
    <property type="entry name" value="MAJOR FACILITATOR SUPERFAMILY (MFS) PROFILE DOMAIN-CONTAINING PROTEIN"/>
    <property type="match status" value="1"/>
</dbReference>
<feature type="transmembrane region" description="Helical" evidence="7">
    <location>
        <begin position="286"/>
        <end position="308"/>
    </location>
</feature>
<dbReference type="SUPFAM" id="SSF103473">
    <property type="entry name" value="MFS general substrate transporter"/>
    <property type="match status" value="1"/>
</dbReference>
<protein>
    <recommendedName>
        <fullName evidence="8">Major facilitator superfamily (MFS) profile domain-containing protein</fullName>
    </recommendedName>
</protein>
<accession>A0A1E3K5A0</accession>
<feature type="transmembrane region" description="Helical" evidence="7">
    <location>
        <begin position="451"/>
        <end position="471"/>
    </location>
</feature>
<dbReference type="InterPro" id="IPR005828">
    <property type="entry name" value="MFS_sugar_transport-like"/>
</dbReference>
<name>A0A1E3K5A0_9TREE</name>
<dbReference type="InterPro" id="IPR020846">
    <property type="entry name" value="MFS_dom"/>
</dbReference>
<feature type="transmembrane region" description="Helical" evidence="7">
    <location>
        <begin position="357"/>
        <end position="375"/>
    </location>
</feature>
<dbReference type="AlphaFoldDB" id="A0A1E3K5A0"/>
<keyword evidence="10" id="KW-1185">Reference proteome</keyword>
<keyword evidence="3" id="KW-0813">Transport</keyword>
<evidence type="ECO:0000259" key="8">
    <source>
        <dbReference type="PROSITE" id="PS50850"/>
    </source>
</evidence>
<dbReference type="FunFam" id="1.20.1250.20:FF:000134">
    <property type="entry name" value="MFS sugar transporter protein"/>
    <property type="match status" value="1"/>
</dbReference>
<evidence type="ECO:0000256" key="1">
    <source>
        <dbReference type="ARBA" id="ARBA00004141"/>
    </source>
</evidence>
<dbReference type="PROSITE" id="PS50850">
    <property type="entry name" value="MFS"/>
    <property type="match status" value="1"/>
</dbReference>
<dbReference type="InterPro" id="IPR036259">
    <property type="entry name" value="MFS_trans_sf"/>
</dbReference>
<feature type="transmembrane region" description="Helical" evidence="7">
    <location>
        <begin position="29"/>
        <end position="51"/>
    </location>
</feature>
<keyword evidence="6 7" id="KW-0472">Membrane</keyword>
<dbReference type="RefSeq" id="XP_019034899.1">
    <property type="nucleotide sequence ID" value="XM_019173173.1"/>
</dbReference>
<comment type="caution">
    <text evidence="9">The sequence shown here is derived from an EMBL/GenBank/DDBJ whole genome shotgun (WGS) entry which is preliminary data.</text>
</comment>
<dbReference type="OrthoDB" id="6133115at2759"/>
<gene>
    <name evidence="9" type="ORF">L198_01001</name>
</gene>
<evidence type="ECO:0000256" key="5">
    <source>
        <dbReference type="ARBA" id="ARBA00022989"/>
    </source>
</evidence>
<keyword evidence="4 7" id="KW-0812">Transmembrane</keyword>
<dbReference type="PANTHER" id="PTHR48022">
    <property type="entry name" value="PLASTIDIC GLUCOSE TRANSPORTER 4"/>
    <property type="match status" value="1"/>
</dbReference>
<feature type="transmembrane region" description="Helical" evidence="7">
    <location>
        <begin position="104"/>
        <end position="121"/>
    </location>
</feature>
<evidence type="ECO:0000256" key="4">
    <source>
        <dbReference type="ARBA" id="ARBA00022692"/>
    </source>
</evidence>
<proteinExistence type="inferred from homology"/>
<sequence length="532" mass="58241">MSSPVVMWQSIPNAVDVTPWPKNRGLFQLFYYFSILCVGELLIGYDGTITGGLQALAEWRGDLGNPDASKIGLLNAAAFIVGICMGPINSWVVDRFGRKLPIQWFSLTMIVGTIIGCIAGAKGGQTGYALFVASRAVIGAGIPPFMMTALIMNQELSHPRYRALCSALWDCDFILGSTMASLVTFGTSHITGSWSWRVPYILQLLPATYMLVAVHFMPESPRWLVANGREEEAFEFFVKYHGNGDPNDELVAFEWQEVKETIALEEANRRRSWAEVLRMPGNKHRLCLAALMTFMPQMNGSNIISYYYSVVLTQSGISGAGTITGIGAGLNMWGFVCQVAGVWALHSCRRRTMVLSVWPLLMIGMAAMAASNGVFQVSDQSNHAAGVASVVMVWLYNGPANFVSPLFYSYPAEILSYSIRGKGMAVWNTVNQAWGAYGSYVNSIALANIGWKYYCVFIPILAVQWVAAYLLMVETRSLTLEEIAIAFEGADAAVAVVDERLRGLDDNKSQLAADDEKKIVPEGSGNVVISEV</sequence>
<dbReference type="InterPro" id="IPR050360">
    <property type="entry name" value="MFS_Sugar_Transporters"/>
</dbReference>
<feature type="domain" description="Major facilitator superfamily (MFS) profile" evidence="8">
    <location>
        <begin position="32"/>
        <end position="476"/>
    </location>
</feature>
<evidence type="ECO:0000256" key="3">
    <source>
        <dbReference type="ARBA" id="ARBA00022448"/>
    </source>
</evidence>
<feature type="transmembrane region" description="Helical" evidence="7">
    <location>
        <begin position="127"/>
        <end position="151"/>
    </location>
</feature>
<reference evidence="9 10" key="1">
    <citation type="submission" date="2016-06" db="EMBL/GenBank/DDBJ databases">
        <title>Evolution of pathogenesis and genome organization in the Tremellales.</title>
        <authorList>
            <person name="Cuomo C."/>
            <person name="Litvintseva A."/>
            <person name="Heitman J."/>
            <person name="Chen Y."/>
            <person name="Sun S."/>
            <person name="Springer D."/>
            <person name="Dromer F."/>
            <person name="Young S."/>
            <person name="Zeng Q."/>
            <person name="Chapman S."/>
            <person name="Gujja S."/>
            <person name="Saif S."/>
            <person name="Birren B."/>
        </authorList>
    </citation>
    <scope>NUCLEOTIDE SEQUENCE [LARGE SCALE GENOMIC DNA]</scope>
    <source>
        <strain evidence="9 10">CBS 7118</strain>
    </source>
</reference>
<keyword evidence="5 7" id="KW-1133">Transmembrane helix</keyword>
<dbReference type="GeneID" id="30190214"/>
<dbReference type="Pfam" id="PF00083">
    <property type="entry name" value="Sugar_tr"/>
    <property type="match status" value="1"/>
</dbReference>
<dbReference type="EMBL" id="AWGH01000002">
    <property type="protein sequence ID" value="ODO07422.1"/>
    <property type="molecule type" value="Genomic_DNA"/>
</dbReference>
<evidence type="ECO:0000256" key="2">
    <source>
        <dbReference type="ARBA" id="ARBA00010992"/>
    </source>
</evidence>
<comment type="similarity">
    <text evidence="2">Belongs to the major facilitator superfamily. Sugar transporter (TC 2.A.1.1) family.</text>
</comment>
<dbReference type="Proteomes" id="UP000094819">
    <property type="component" value="Unassembled WGS sequence"/>
</dbReference>
<evidence type="ECO:0000313" key="9">
    <source>
        <dbReference type="EMBL" id="ODO07422.1"/>
    </source>
</evidence>
<comment type="subcellular location">
    <subcellularLocation>
        <location evidence="1">Membrane</location>
        <topology evidence="1">Multi-pass membrane protein</topology>
    </subcellularLocation>
</comment>
<feature type="transmembrane region" description="Helical" evidence="7">
    <location>
        <begin position="320"/>
        <end position="345"/>
    </location>
</feature>
<dbReference type="GO" id="GO:0005351">
    <property type="term" value="F:carbohydrate:proton symporter activity"/>
    <property type="evidence" value="ECO:0007669"/>
    <property type="project" value="TreeGrafter"/>
</dbReference>
<evidence type="ECO:0000256" key="6">
    <source>
        <dbReference type="ARBA" id="ARBA00023136"/>
    </source>
</evidence>
<dbReference type="GO" id="GO:0016020">
    <property type="term" value="C:membrane"/>
    <property type="evidence" value="ECO:0007669"/>
    <property type="project" value="UniProtKB-SubCell"/>
</dbReference>
<feature type="transmembrane region" description="Helical" evidence="7">
    <location>
        <begin position="71"/>
        <end position="92"/>
    </location>
</feature>
<dbReference type="Gene3D" id="1.20.1250.20">
    <property type="entry name" value="MFS general substrate transporter like domains"/>
    <property type="match status" value="1"/>
</dbReference>
<organism evidence="9 10">
    <name type="scientific">Cryptococcus wingfieldii CBS 7118</name>
    <dbReference type="NCBI Taxonomy" id="1295528"/>
    <lineage>
        <taxon>Eukaryota</taxon>
        <taxon>Fungi</taxon>
        <taxon>Dikarya</taxon>
        <taxon>Basidiomycota</taxon>
        <taxon>Agaricomycotina</taxon>
        <taxon>Tremellomycetes</taxon>
        <taxon>Tremellales</taxon>
        <taxon>Cryptococcaceae</taxon>
        <taxon>Cryptococcus</taxon>
    </lineage>
</organism>
<evidence type="ECO:0000313" key="10">
    <source>
        <dbReference type="Proteomes" id="UP000094819"/>
    </source>
</evidence>
<evidence type="ECO:0000256" key="7">
    <source>
        <dbReference type="SAM" id="Phobius"/>
    </source>
</evidence>